<keyword evidence="1" id="KW-0812">Transmembrane</keyword>
<feature type="transmembrane region" description="Helical" evidence="1">
    <location>
        <begin position="79"/>
        <end position="99"/>
    </location>
</feature>
<dbReference type="Proteomes" id="UP000630887">
    <property type="component" value="Unassembled WGS sequence"/>
</dbReference>
<accession>A0A8J3KUM4</accession>
<dbReference type="Pfam" id="PF08592">
    <property type="entry name" value="Anthrone_oxy"/>
    <property type="match status" value="1"/>
</dbReference>
<keyword evidence="1" id="KW-1133">Transmembrane helix</keyword>
<feature type="transmembrane region" description="Helical" evidence="1">
    <location>
        <begin position="53"/>
        <end position="72"/>
    </location>
</feature>
<dbReference type="InterPro" id="IPR013901">
    <property type="entry name" value="Anthrone_oxy"/>
</dbReference>
<keyword evidence="1" id="KW-0472">Membrane</keyword>
<protein>
    <recommendedName>
        <fullName evidence="4">DUF1772 domain-containing protein</fullName>
    </recommendedName>
</protein>
<dbReference type="PANTHER" id="PTHR36535">
    <property type="entry name" value="YALI0E30327P"/>
    <property type="match status" value="1"/>
</dbReference>
<evidence type="ECO:0000313" key="2">
    <source>
        <dbReference type="EMBL" id="GIG09372.1"/>
    </source>
</evidence>
<evidence type="ECO:0000256" key="1">
    <source>
        <dbReference type="SAM" id="Phobius"/>
    </source>
</evidence>
<evidence type="ECO:0000313" key="3">
    <source>
        <dbReference type="Proteomes" id="UP000630887"/>
    </source>
</evidence>
<proteinExistence type="predicted"/>
<feature type="transmembrane region" description="Helical" evidence="1">
    <location>
        <begin position="12"/>
        <end position="33"/>
    </location>
</feature>
<gene>
    <name evidence="2" type="ORF">Cco03nite_60720</name>
</gene>
<name>A0A8J3KUM4_9ACTN</name>
<dbReference type="EMBL" id="BONI01000063">
    <property type="protein sequence ID" value="GIG09372.1"/>
    <property type="molecule type" value="Genomic_DNA"/>
</dbReference>
<keyword evidence="3" id="KW-1185">Reference proteome</keyword>
<feature type="transmembrane region" description="Helical" evidence="1">
    <location>
        <begin position="128"/>
        <end position="149"/>
    </location>
</feature>
<sequence>MPQLLMLIRPTATALVGLFAGGTLFLLIAPSLSRLPATAYVPYWQALNRDYGRAMPPLLLGALALLVTASALSHRRGGLVLGLTVAATVLVTAVVVLTVTQLEPLNRLADTWTAEQPPADWADLRRRWWKLHTVRTVLALLAFAALLVASSADQGTRAPASTAGPQAAALT</sequence>
<dbReference type="PANTHER" id="PTHR36535:SF1">
    <property type="entry name" value="DUF1772 DOMAIN-CONTAINING PROTEIN"/>
    <property type="match status" value="1"/>
</dbReference>
<organism evidence="2 3">
    <name type="scientific">Catellatospora coxensis</name>
    <dbReference type="NCBI Taxonomy" id="310354"/>
    <lineage>
        <taxon>Bacteria</taxon>
        <taxon>Bacillati</taxon>
        <taxon>Actinomycetota</taxon>
        <taxon>Actinomycetes</taxon>
        <taxon>Micromonosporales</taxon>
        <taxon>Micromonosporaceae</taxon>
        <taxon>Catellatospora</taxon>
    </lineage>
</organism>
<dbReference type="AlphaFoldDB" id="A0A8J3KUM4"/>
<dbReference type="RefSeq" id="WP_203696269.1">
    <property type="nucleotide sequence ID" value="NZ_BAAALC010000064.1"/>
</dbReference>
<reference evidence="2 3" key="1">
    <citation type="submission" date="2021-01" db="EMBL/GenBank/DDBJ databases">
        <title>Whole genome shotgun sequence of Catellatospora coxensis NBRC 107359.</title>
        <authorList>
            <person name="Komaki H."/>
            <person name="Tamura T."/>
        </authorList>
    </citation>
    <scope>NUCLEOTIDE SEQUENCE [LARGE SCALE GENOMIC DNA]</scope>
    <source>
        <strain evidence="2 3">NBRC 107359</strain>
    </source>
</reference>
<comment type="caution">
    <text evidence="2">The sequence shown here is derived from an EMBL/GenBank/DDBJ whole genome shotgun (WGS) entry which is preliminary data.</text>
</comment>
<evidence type="ECO:0008006" key="4">
    <source>
        <dbReference type="Google" id="ProtNLM"/>
    </source>
</evidence>